<organism evidence="2 3">
    <name type="scientific">Yanofskybacteria sp. (strain GW2011_GWA1_39_13)</name>
    <dbReference type="NCBI Taxonomy" id="1619019"/>
    <lineage>
        <taxon>Bacteria</taxon>
        <taxon>Candidatus Yanofskyibacteriota</taxon>
    </lineage>
</organism>
<keyword evidence="1" id="KW-0472">Membrane</keyword>
<feature type="transmembrane region" description="Helical" evidence="1">
    <location>
        <begin position="77"/>
        <end position="110"/>
    </location>
</feature>
<proteinExistence type="predicted"/>
<evidence type="ECO:0000256" key="1">
    <source>
        <dbReference type="SAM" id="Phobius"/>
    </source>
</evidence>
<gene>
    <name evidence="2" type="ORF">UT29_C0001G0166</name>
</gene>
<dbReference type="Proteomes" id="UP000034845">
    <property type="component" value="Unassembled WGS sequence"/>
</dbReference>
<feature type="transmembrane region" description="Helical" evidence="1">
    <location>
        <begin position="43"/>
        <end position="62"/>
    </location>
</feature>
<dbReference type="AlphaFoldDB" id="A0A0G0MQG7"/>
<evidence type="ECO:0000313" key="2">
    <source>
        <dbReference type="EMBL" id="KKR02686.1"/>
    </source>
</evidence>
<protein>
    <submittedName>
        <fullName evidence="2">Uncharacterized protein</fullName>
    </submittedName>
</protein>
<comment type="caution">
    <text evidence="2">The sequence shown here is derived from an EMBL/GenBank/DDBJ whole genome shotgun (WGS) entry which is preliminary data.</text>
</comment>
<dbReference type="EMBL" id="LBWF01000001">
    <property type="protein sequence ID" value="KKR02686.1"/>
    <property type="molecule type" value="Genomic_DNA"/>
</dbReference>
<accession>A0A0G0MQG7</accession>
<reference evidence="2 3" key="1">
    <citation type="journal article" date="2015" name="Nature">
        <title>rRNA introns, odd ribosomes, and small enigmatic genomes across a large radiation of phyla.</title>
        <authorList>
            <person name="Brown C.T."/>
            <person name="Hug L.A."/>
            <person name="Thomas B.C."/>
            <person name="Sharon I."/>
            <person name="Castelle C.J."/>
            <person name="Singh A."/>
            <person name="Wilkins M.J."/>
            <person name="Williams K.H."/>
            <person name="Banfield J.F."/>
        </authorList>
    </citation>
    <scope>NUCLEOTIDE SEQUENCE [LARGE SCALE GENOMIC DNA]</scope>
    <source>
        <strain evidence="3">GW2011_GWA1_39_13</strain>
    </source>
</reference>
<keyword evidence="1" id="KW-1133">Transmembrane helix</keyword>
<name>A0A0G0MQG7_YANXG</name>
<keyword evidence="1" id="KW-0812">Transmembrane</keyword>
<evidence type="ECO:0000313" key="3">
    <source>
        <dbReference type="Proteomes" id="UP000034845"/>
    </source>
</evidence>
<feature type="transmembrane region" description="Helical" evidence="1">
    <location>
        <begin position="6"/>
        <end position="31"/>
    </location>
</feature>
<sequence>MGTLSALLWIYGIGAMFTICGAMYDLSWLIAEKGFSRIMITKIPLAILTVLTMTVIWPWMLFKEPSFRKCAIETGRIAIIVGYIASAIFTMIYPWVWAWYIGGVVAWKLLERYHEKFLLKINLVQARE</sequence>